<dbReference type="Pfam" id="PF00248">
    <property type="entry name" value="Aldo_ket_red"/>
    <property type="match status" value="1"/>
</dbReference>
<dbReference type="InterPro" id="IPR036812">
    <property type="entry name" value="NAD(P)_OxRdtase_dom_sf"/>
</dbReference>
<sequence>MNHRTLGNVGEVSEVGYGAWQIGSDWGDVTESEAVAAVEAARDAGIDFFDTADVYGDGRSERILGDVLEDDIDAEEVTVATKAGRRLNPHVPDEYNETNLRRFVNRSRENLGMETLDLVQLHCPPTDVYYQPETFDALAALADEGKIANYGVSVERVEEGLKAIEYPGVETVQIIFNPFRQRPAKLFLDEAAARDVGVICRVPLASGLLTGALSRDTDFAEDDHRNYNREGDAFDVGETFAGVPYEVGLDAADALAERVDAVADDPTDATGNDLSLPQLSLRWLLDHDAVSAVIPGSTTPEHIRSNAAASDLVPLGEADREAVADVYDEFVREHVHQRW</sequence>
<reference evidence="2 3" key="1">
    <citation type="journal article" date="2016" name="Stand. Genomic Sci.">
        <title>Complete genome sequence of the Antarctic Halorubrum lacusprofundi type strain ACAM 34.</title>
        <authorList>
            <person name="Anderson I.J."/>
            <person name="DasSarma P."/>
            <person name="Lucas S."/>
            <person name="Copeland A."/>
            <person name="Lapidus A."/>
            <person name="Del Rio T.G."/>
            <person name="Tice H."/>
            <person name="Dalin E."/>
            <person name="Bruce D.C."/>
            <person name="Goodwin L."/>
            <person name="Pitluck S."/>
            <person name="Sims D."/>
            <person name="Brettin T.S."/>
            <person name="Detter J.C."/>
            <person name="Han C.S."/>
            <person name="Larimer F."/>
            <person name="Hauser L."/>
            <person name="Land M."/>
            <person name="Ivanova N."/>
            <person name="Richardson P."/>
            <person name="Cavicchioli R."/>
            <person name="DasSarma S."/>
            <person name="Woese C.R."/>
            <person name="Kyrpides N.C."/>
        </authorList>
    </citation>
    <scope>NUCLEOTIDE SEQUENCE [LARGE SCALE GENOMIC DNA]</scope>
    <source>
        <strain evidence="3">ATCC 49239 / DSM 5036 / JCM 8891 / ACAM 34</strain>
    </source>
</reference>
<dbReference type="InterPro" id="IPR053135">
    <property type="entry name" value="AKR2_Oxidoreductase"/>
</dbReference>
<organism evidence="2 3">
    <name type="scientific">Halorubrum lacusprofundi (strain ATCC 49239 / DSM 5036 / JCM 8891 / ACAM 34)</name>
    <dbReference type="NCBI Taxonomy" id="416348"/>
    <lineage>
        <taxon>Archaea</taxon>
        <taxon>Methanobacteriati</taxon>
        <taxon>Methanobacteriota</taxon>
        <taxon>Stenosarchaea group</taxon>
        <taxon>Halobacteria</taxon>
        <taxon>Halobacteriales</taxon>
        <taxon>Haloferacaceae</taxon>
        <taxon>Halorubrum</taxon>
    </lineage>
</organism>
<proteinExistence type="predicted"/>
<dbReference type="EMBL" id="CP001365">
    <property type="protein sequence ID" value="ACM57583.1"/>
    <property type="molecule type" value="Genomic_DNA"/>
</dbReference>
<evidence type="ECO:0000313" key="2">
    <source>
        <dbReference type="EMBL" id="ACM57583.1"/>
    </source>
</evidence>
<gene>
    <name evidence="2" type="ordered locus">Hlac_2005</name>
</gene>
<dbReference type="GeneID" id="7402024"/>
<dbReference type="PANTHER" id="PTHR43312">
    <property type="entry name" value="D-THREO-ALDOSE 1-DEHYDROGENASE"/>
    <property type="match status" value="1"/>
</dbReference>
<accession>B9LQG2</accession>
<dbReference type="PANTHER" id="PTHR43312:SF1">
    <property type="entry name" value="NADP-DEPENDENT OXIDOREDUCTASE DOMAIN-CONTAINING PROTEIN"/>
    <property type="match status" value="1"/>
</dbReference>
<dbReference type="Proteomes" id="UP000000740">
    <property type="component" value="Chromosome 1"/>
</dbReference>
<dbReference type="CDD" id="cd19086">
    <property type="entry name" value="AKR_AKR11C1"/>
    <property type="match status" value="1"/>
</dbReference>
<protein>
    <submittedName>
        <fullName evidence="2">Aldo/keto reductase</fullName>
    </submittedName>
</protein>
<keyword evidence="3" id="KW-1185">Reference proteome</keyword>
<dbReference type="KEGG" id="hla:Hlac_2005"/>
<feature type="domain" description="NADP-dependent oxidoreductase" evidence="1">
    <location>
        <begin position="15"/>
        <end position="325"/>
    </location>
</feature>
<dbReference type="InterPro" id="IPR023210">
    <property type="entry name" value="NADP_OxRdtase_dom"/>
</dbReference>
<evidence type="ECO:0000259" key="1">
    <source>
        <dbReference type="Pfam" id="PF00248"/>
    </source>
</evidence>
<dbReference type="SUPFAM" id="SSF51430">
    <property type="entry name" value="NAD(P)-linked oxidoreductase"/>
    <property type="match status" value="1"/>
</dbReference>
<dbReference type="HOGENOM" id="CLU_023205_2_3_2"/>
<name>B9LQG2_HALLT</name>
<evidence type="ECO:0000313" key="3">
    <source>
        <dbReference type="Proteomes" id="UP000000740"/>
    </source>
</evidence>
<dbReference type="AlphaFoldDB" id="B9LQG2"/>
<dbReference type="RefSeq" id="WP_015910708.1">
    <property type="nucleotide sequence ID" value="NC_012029.1"/>
</dbReference>
<dbReference type="Gene3D" id="3.20.20.100">
    <property type="entry name" value="NADP-dependent oxidoreductase domain"/>
    <property type="match status" value="1"/>
</dbReference>
<dbReference type="eggNOG" id="arCOG01617">
    <property type="taxonomic scope" value="Archaea"/>
</dbReference>